<dbReference type="EMBL" id="CM000951">
    <property type="protein sequence ID" value="EDY57133.1"/>
    <property type="molecule type" value="Genomic_DNA"/>
</dbReference>
<evidence type="ECO:0008006" key="3">
    <source>
        <dbReference type="Google" id="ProtNLM"/>
    </source>
</evidence>
<protein>
    <recommendedName>
        <fullName evidence="3">Methyltransferase</fullName>
    </recommendedName>
</protein>
<keyword evidence="2" id="KW-1185">Reference proteome</keyword>
<proteinExistence type="predicted"/>
<gene>
    <name evidence="1" type="ORF">SSEG_09290</name>
</gene>
<dbReference type="Proteomes" id="UP000002785">
    <property type="component" value="Chromosome"/>
</dbReference>
<accession>B5HWC8</accession>
<dbReference type="SUPFAM" id="SSF53335">
    <property type="entry name" value="S-adenosyl-L-methionine-dependent methyltransferases"/>
    <property type="match status" value="1"/>
</dbReference>
<evidence type="ECO:0000313" key="2">
    <source>
        <dbReference type="Proteomes" id="UP000002785"/>
    </source>
</evidence>
<organism evidence="1 2">
    <name type="scientific">Streptomyces sviceus (strain ATCC 29083 / DSM 924 / JCM 4929 / NBRC 13980 / NCIMB 11184 / NRRL 5439 / UC 5370)</name>
    <dbReference type="NCBI Taxonomy" id="463191"/>
    <lineage>
        <taxon>Bacteria</taxon>
        <taxon>Bacillati</taxon>
        <taxon>Actinomycetota</taxon>
        <taxon>Actinomycetes</taxon>
        <taxon>Kitasatosporales</taxon>
        <taxon>Streptomycetaceae</taxon>
        <taxon>Streptomyces</taxon>
    </lineage>
</organism>
<dbReference type="PIRSF" id="PIRSF017393">
    <property type="entry name" value="MTase_SAV2177"/>
    <property type="match status" value="1"/>
</dbReference>
<dbReference type="Gene3D" id="3.40.50.150">
    <property type="entry name" value="Vaccinia Virus protein VP39"/>
    <property type="match status" value="1"/>
</dbReference>
<dbReference type="InterPro" id="IPR029063">
    <property type="entry name" value="SAM-dependent_MTases_sf"/>
</dbReference>
<sequence length="280" mass="30426">MTWHTARTFRRAEELCVTGTESAGRRIDTSRPHPARVYDWFLGGKDNYPVDEELGRAITAQGDAPRQARANRRFMERATRVVVREAGIRQFLDIGSGIPTEPNLHQIAQSAVPDARIVYVDNDPIVLAHAAALLHGTPEGATHYLQADAREPQRILQGASAVLDFEQPVALSLVALLHFISDEDGAQELVDTLVGALAPGSCLVLSALTADFDPERVHAGIAAYTASGVTLVARSHDEVSRLFKGLEVLEPGIVSLSRWRPDAREEGDPVSLYGAVGIKR</sequence>
<reference evidence="1" key="1">
    <citation type="submission" date="2009-10" db="EMBL/GenBank/DDBJ databases">
        <title>The genome sequence of Streptomyces sviceus strain ATCC 29083.</title>
        <authorList>
            <consortium name="The Broad Institute Genome Sequencing Platform"/>
            <consortium name="Broad Institute Microbial Sequencing Center"/>
            <person name="Fischbach M."/>
            <person name="Godfrey P."/>
            <person name="Ward D."/>
            <person name="Young S."/>
            <person name="Zeng Q."/>
            <person name="Koehrsen M."/>
            <person name="Alvarado L."/>
            <person name="Berlin A.M."/>
            <person name="Bochicchio J."/>
            <person name="Borenstein D."/>
            <person name="Chapman S.B."/>
            <person name="Chen Z."/>
            <person name="Engels R."/>
            <person name="Freedman E."/>
            <person name="Gellesch M."/>
            <person name="Goldberg J."/>
            <person name="Griggs A."/>
            <person name="Gujja S."/>
            <person name="Heilman E.R."/>
            <person name="Heiman D.I."/>
            <person name="Hepburn T.A."/>
            <person name="Howarth C."/>
            <person name="Jen D."/>
            <person name="Larson L."/>
            <person name="Lewis B."/>
            <person name="Mehta T."/>
            <person name="Park D."/>
            <person name="Pearson M."/>
            <person name="Richards J."/>
            <person name="Roberts A."/>
            <person name="Saif S."/>
            <person name="Shea T.D."/>
            <person name="Shenoy N."/>
            <person name="Sisk P."/>
            <person name="Stolte C."/>
            <person name="Sykes S.N."/>
            <person name="Thomson T."/>
            <person name="Walk T."/>
            <person name="White J."/>
            <person name="Yandava C."/>
            <person name="Straight P."/>
            <person name="Clardy J."/>
            <person name="Hung D."/>
            <person name="Kolter R."/>
            <person name="Mekalanos J."/>
            <person name="Walker S."/>
            <person name="Walsh C.T."/>
            <person name="Wieland-Brown L.C."/>
            <person name="Haas B."/>
            <person name="Nusbaum C."/>
            <person name="Birren B."/>
        </authorList>
    </citation>
    <scope>NUCLEOTIDE SEQUENCE [LARGE SCALE GENOMIC DNA]</scope>
    <source>
        <strain evidence="1">ATCC 29083</strain>
    </source>
</reference>
<name>B5HWC8_STRX2</name>
<dbReference type="Pfam" id="PF04672">
    <property type="entry name" value="Methyltransf_19"/>
    <property type="match status" value="1"/>
</dbReference>
<dbReference type="eggNOG" id="COG3315">
    <property type="taxonomic scope" value="Bacteria"/>
</dbReference>
<dbReference type="InterPro" id="IPR006764">
    <property type="entry name" value="SAM_dep_MeTrfase_SAV2177_type"/>
</dbReference>
<dbReference type="HOGENOM" id="CLU_067079_1_0_11"/>
<evidence type="ECO:0000313" key="1">
    <source>
        <dbReference type="EMBL" id="EDY57133.1"/>
    </source>
</evidence>
<dbReference type="AlphaFoldDB" id="B5HWC8"/>